<feature type="region of interest" description="Disordered" evidence="2">
    <location>
        <begin position="1"/>
        <end position="21"/>
    </location>
</feature>
<feature type="region of interest" description="Disordered" evidence="2">
    <location>
        <begin position="131"/>
        <end position="207"/>
    </location>
</feature>
<accession>A0AAE0LDZ3</accession>
<dbReference type="AlphaFoldDB" id="A0AAE0LDZ3"/>
<feature type="compositionally biased region" description="Basic and acidic residues" evidence="2">
    <location>
        <begin position="704"/>
        <end position="736"/>
    </location>
</feature>
<protein>
    <submittedName>
        <fullName evidence="3">Uncharacterized protein</fullName>
    </submittedName>
</protein>
<keyword evidence="1" id="KW-0175">Coiled coil</keyword>
<feature type="compositionally biased region" description="Polar residues" evidence="2">
    <location>
        <begin position="175"/>
        <end position="189"/>
    </location>
</feature>
<feature type="compositionally biased region" description="Basic and acidic residues" evidence="2">
    <location>
        <begin position="1021"/>
        <end position="1037"/>
    </location>
</feature>
<feature type="compositionally biased region" description="Basic and acidic residues" evidence="2">
    <location>
        <begin position="1045"/>
        <end position="1062"/>
    </location>
</feature>
<sequence length="1192" mass="135646">MRARDATRDDATRETSPSRALETWSHHRAIDFFKPQTLVERVSKGVMSSYSSSSYVQPEVRISGVQRSTEKPGHHNLEGEYASAIDAARARLMELSTIPQAKSASERLAEIRVREGKSASERLAELNNRVSKMQQEGASSPSYPSPRHGAAGEPRYTRESARSPQRAASPSRFAQESNRTPQGSASPSRRSPFRGRADTSENESPVRRRIRALEAQVEALQVTVQEKDLLIEELKTKLRRRDAEHAEMENAKASGALVRVEAAEQMRQAGDQQATAELALRKEEGGRNTTAELEALKLRYSELQAQVVQAPKTADSSELVKELSSLRSQTVGLEREQAGIQAREAAMHSAKTMLKKRNDVLEARLQDIQARAEHLQEQLSVKDTECARLAAEARHQAHHGTEVRTEIASLMERLGKEEGEARALRARCEDITAYSNKLQQQLQEAKRERDEIAHERAELVQEQSRTLDVKDREKHQAFNKLHEELEVERLMRQQGQALLAEQTQTAKQDAARLHHEMQEAQRAAEEERRRTERSSRDAVLRIEDLERELAAEAEALEEAKRVAREREEALRSDLLRQVQAAEDDSRELGWQLDQAKVDLAEQRVAAEAVTKRREEADRTVENLAEELKAAQKDVEAERQKLEAGLGEREQTVHAYKERVLGFEVEVQDRDAQLQELLRERQELLQTHVDERERLGQKQRQALEAAEREHRREHAAVVDQHKQEREEAGAKTDEERGALLQAHQQEREEWRKEQAAREQEMRELHEAAVEKMALQLDADRELILSRKMQEQDELKRALHRAQTEGKEEAAELAGKLNMAEVAAGKEIARAKLATERLEEQAEVQHGALEDRAAFYKAELEALQERTRMNESEKDEEIVRLRKLGALLEEEPRALRAKAAADEARHRQELKALSEKAAHQAETLGKQIMAMKQITHGGASFAAPQVWVPDADQLQPRSHSTAFASPVEVRSAAEEAEANLKQIEAERRQAELSVLCSATSPEVEIVKTEMDLAKAELARASQMKRELEHQTRKMKDAGRRKLHAERKKVEEKYKKEKERTDRWRSQLHTQHLLGGTRSSEDLVTAAAASRGAHQEEERQGAHQVAETAGLLHRLQHVEQSKEQLQKQLAEERKKAKVYKHKEASTSHRAERLESQMKELEKRLMEKIDQTSHLQSSLNQAGSLWEQFKQDLSNQ</sequence>
<dbReference type="Proteomes" id="UP001190700">
    <property type="component" value="Unassembled WGS sequence"/>
</dbReference>
<feature type="coiled-coil region" evidence="1">
    <location>
        <begin position="210"/>
        <end position="251"/>
    </location>
</feature>
<keyword evidence="4" id="KW-1185">Reference proteome</keyword>
<feature type="region of interest" description="Disordered" evidence="2">
    <location>
        <begin position="1127"/>
        <end position="1154"/>
    </location>
</feature>
<dbReference type="EMBL" id="LGRX02003901">
    <property type="protein sequence ID" value="KAK3281284.1"/>
    <property type="molecule type" value="Genomic_DNA"/>
</dbReference>
<evidence type="ECO:0000313" key="4">
    <source>
        <dbReference type="Proteomes" id="UP001190700"/>
    </source>
</evidence>
<evidence type="ECO:0000256" key="2">
    <source>
        <dbReference type="SAM" id="MobiDB-lite"/>
    </source>
</evidence>
<proteinExistence type="predicted"/>
<feature type="region of interest" description="Disordered" evidence="2">
    <location>
        <begin position="499"/>
        <end position="536"/>
    </location>
</feature>
<comment type="caution">
    <text evidence="3">The sequence shown here is derived from an EMBL/GenBank/DDBJ whole genome shotgun (WGS) entry which is preliminary data.</text>
</comment>
<feature type="region of interest" description="Disordered" evidence="2">
    <location>
        <begin position="1021"/>
        <end position="1102"/>
    </location>
</feature>
<feature type="compositionally biased region" description="Low complexity" evidence="2">
    <location>
        <begin position="162"/>
        <end position="174"/>
    </location>
</feature>
<dbReference type="Gene3D" id="1.10.287.1490">
    <property type="match status" value="1"/>
</dbReference>
<feature type="compositionally biased region" description="Basic and acidic residues" evidence="2">
    <location>
        <begin position="509"/>
        <end position="536"/>
    </location>
</feature>
<organism evidence="3 4">
    <name type="scientific">Cymbomonas tetramitiformis</name>
    <dbReference type="NCBI Taxonomy" id="36881"/>
    <lineage>
        <taxon>Eukaryota</taxon>
        <taxon>Viridiplantae</taxon>
        <taxon>Chlorophyta</taxon>
        <taxon>Pyramimonadophyceae</taxon>
        <taxon>Pyramimonadales</taxon>
        <taxon>Pyramimonadaceae</taxon>
        <taxon>Cymbomonas</taxon>
    </lineage>
</organism>
<evidence type="ECO:0000256" key="1">
    <source>
        <dbReference type="SAM" id="Coils"/>
    </source>
</evidence>
<feature type="region of interest" description="Disordered" evidence="2">
    <location>
        <begin position="689"/>
        <end position="761"/>
    </location>
</feature>
<name>A0AAE0LDZ3_9CHLO</name>
<feature type="compositionally biased region" description="Basic and acidic residues" evidence="2">
    <location>
        <begin position="743"/>
        <end position="761"/>
    </location>
</feature>
<feature type="compositionally biased region" description="Basic and acidic residues" evidence="2">
    <location>
        <begin position="1"/>
        <end position="13"/>
    </location>
</feature>
<reference evidence="3 4" key="1">
    <citation type="journal article" date="2015" name="Genome Biol. Evol.">
        <title>Comparative Genomics of a Bacterivorous Green Alga Reveals Evolutionary Causalities and Consequences of Phago-Mixotrophic Mode of Nutrition.</title>
        <authorList>
            <person name="Burns J.A."/>
            <person name="Paasch A."/>
            <person name="Narechania A."/>
            <person name="Kim E."/>
        </authorList>
    </citation>
    <scope>NUCLEOTIDE SEQUENCE [LARGE SCALE GENOMIC DNA]</scope>
    <source>
        <strain evidence="3 4">PLY_AMNH</strain>
    </source>
</reference>
<gene>
    <name evidence="3" type="ORF">CYMTET_10916</name>
</gene>
<evidence type="ECO:0000313" key="3">
    <source>
        <dbReference type="EMBL" id="KAK3281284.1"/>
    </source>
</evidence>
<feature type="compositionally biased region" description="Basic and acidic residues" evidence="2">
    <location>
        <begin position="1138"/>
        <end position="1154"/>
    </location>
</feature>
<feature type="compositionally biased region" description="Polar residues" evidence="2">
    <location>
        <begin position="131"/>
        <end position="142"/>
    </location>
</feature>
<feature type="coiled-coil region" evidence="1">
    <location>
        <begin position="351"/>
        <end position="465"/>
    </location>
</feature>